<keyword evidence="1" id="KW-0732">Signal</keyword>
<name>A0A7J6WMZ0_THATH</name>
<dbReference type="AlphaFoldDB" id="A0A7J6WMZ0"/>
<dbReference type="InterPro" id="IPR023393">
    <property type="entry name" value="START-like_dom_sf"/>
</dbReference>
<dbReference type="Gene3D" id="3.30.530.20">
    <property type="match status" value="1"/>
</dbReference>
<dbReference type="SUPFAM" id="SSF55961">
    <property type="entry name" value="Bet v1-like"/>
    <property type="match status" value="1"/>
</dbReference>
<proteinExistence type="predicted"/>
<keyword evidence="3" id="KW-1185">Reference proteome</keyword>
<organism evidence="2 3">
    <name type="scientific">Thalictrum thalictroides</name>
    <name type="common">Rue-anemone</name>
    <name type="synonym">Anemone thalictroides</name>
    <dbReference type="NCBI Taxonomy" id="46969"/>
    <lineage>
        <taxon>Eukaryota</taxon>
        <taxon>Viridiplantae</taxon>
        <taxon>Streptophyta</taxon>
        <taxon>Embryophyta</taxon>
        <taxon>Tracheophyta</taxon>
        <taxon>Spermatophyta</taxon>
        <taxon>Magnoliopsida</taxon>
        <taxon>Ranunculales</taxon>
        <taxon>Ranunculaceae</taxon>
        <taxon>Thalictroideae</taxon>
        <taxon>Thalictrum</taxon>
    </lineage>
</organism>
<evidence type="ECO:0000313" key="2">
    <source>
        <dbReference type="EMBL" id="KAF5197960.1"/>
    </source>
</evidence>
<protein>
    <submittedName>
        <fullName evidence="2">S-norcoclaurine synthase</fullName>
    </submittedName>
</protein>
<dbReference type="Proteomes" id="UP000554482">
    <property type="component" value="Unassembled WGS sequence"/>
</dbReference>
<gene>
    <name evidence="2" type="ORF">FRX31_012455</name>
</gene>
<sequence length="253" mass="28218">MVSSSVVLANKTLFLVLTVFLLLSHHHHLQCEAQVSLPAQVWSELAVSDISAQDVWAVYSSPDLPRLIVELMPFRFQRIDVLSGDGTQGTILNITLQPTNSGPLTWHEQFVEINHLTLTKVVRQIEGGFLNIGFTLYENIFQITSTGLNSCVIRATNSFVITQGSESGASFITASWRMAYAVVDYIRANRANNYLASGTDVESNKSFQISMAIKFSPTFSHLQNRTLQEVVITNLGRNQVEYISNQNSRNTTF</sequence>
<evidence type="ECO:0000313" key="3">
    <source>
        <dbReference type="Proteomes" id="UP000554482"/>
    </source>
</evidence>
<comment type="caution">
    <text evidence="2">The sequence shown here is derived from an EMBL/GenBank/DDBJ whole genome shotgun (WGS) entry which is preliminary data.</text>
</comment>
<feature type="chain" id="PRO_5029591808" evidence="1">
    <location>
        <begin position="34"/>
        <end position="253"/>
    </location>
</feature>
<reference evidence="2 3" key="1">
    <citation type="submission" date="2020-06" db="EMBL/GenBank/DDBJ databases">
        <title>Transcriptomic and genomic resources for Thalictrum thalictroides and T. hernandezii: Facilitating candidate gene discovery in an emerging model plant lineage.</title>
        <authorList>
            <person name="Arias T."/>
            <person name="Riano-Pachon D.M."/>
            <person name="Di Stilio V.S."/>
        </authorList>
    </citation>
    <scope>NUCLEOTIDE SEQUENCE [LARGE SCALE GENOMIC DNA]</scope>
    <source>
        <strain evidence="3">cv. WT478/WT964</strain>
        <tissue evidence="2">Leaves</tissue>
    </source>
</reference>
<accession>A0A7J6WMZ0</accession>
<dbReference type="OrthoDB" id="1879545at2759"/>
<feature type="signal peptide" evidence="1">
    <location>
        <begin position="1"/>
        <end position="33"/>
    </location>
</feature>
<dbReference type="EMBL" id="JABWDY010013960">
    <property type="protein sequence ID" value="KAF5197960.1"/>
    <property type="molecule type" value="Genomic_DNA"/>
</dbReference>
<evidence type="ECO:0000256" key="1">
    <source>
        <dbReference type="SAM" id="SignalP"/>
    </source>
</evidence>